<organism evidence="2 3">
    <name type="scientific">Cafeteria roenbergensis</name>
    <name type="common">Marine flagellate</name>
    <dbReference type="NCBI Taxonomy" id="33653"/>
    <lineage>
        <taxon>Eukaryota</taxon>
        <taxon>Sar</taxon>
        <taxon>Stramenopiles</taxon>
        <taxon>Bigyra</taxon>
        <taxon>Opalozoa</taxon>
        <taxon>Bicosoecida</taxon>
        <taxon>Cafeteriaceae</taxon>
        <taxon>Cafeteria</taxon>
    </lineage>
</organism>
<keyword evidence="3" id="KW-1185">Reference proteome</keyword>
<proteinExistence type="predicted"/>
<dbReference type="AlphaFoldDB" id="A0A5A8C3Y2"/>
<reference evidence="2 3" key="1">
    <citation type="submission" date="2019-07" db="EMBL/GenBank/DDBJ databases">
        <title>Genomes of Cafeteria roenbergensis.</title>
        <authorList>
            <person name="Fischer M.G."/>
            <person name="Hackl T."/>
            <person name="Roman M."/>
        </authorList>
    </citation>
    <scope>NUCLEOTIDE SEQUENCE [LARGE SCALE GENOMIC DNA]</scope>
    <source>
        <strain evidence="2 3">BVI</strain>
    </source>
</reference>
<comment type="caution">
    <text evidence="2">The sequence shown here is derived from an EMBL/GenBank/DDBJ whole genome shotgun (WGS) entry which is preliminary data.</text>
</comment>
<feature type="region of interest" description="Disordered" evidence="1">
    <location>
        <begin position="1019"/>
        <end position="1050"/>
    </location>
</feature>
<sequence length="1153" mass="118298">MLSLARTAEALPSCWAERAARSISVEHTKAICDSLDALFPADPLALAKLAETTRGGLARTSGSATGPLAASGAKPGAAAAAAAAAGAECVPSWQTLAQGVDAQLTGRELSSITEEVWLCIKQYTGKFAAASDAMLTAVQGLRHAGLGGTVLPSHITPLFFLACYDHGSVLDGLTELARVLSRCLSAAREHSRRELRRGLAAFVARDWAKLPLEGGHLPATLRWVKDLPAALCANHEAGCIAEAMVNVAVKVLALDPGAAGLSGRSDFGAQVRVTAGNLPSVKKAHVTSQLIAGLLVALGDLPALEGTASVGKTVGRAARTALGLLSLGNDAVCRCQDDAVLSLLAPLVCTLKVPARPGDTKQQQQQRPSVAARIWGMADEFAVLAAQEQRVFASGEAGELAGVSAAELVVHSAPLVDLEWSDWSLLAPTTANAAAALRIAKAAAAGAPAAVATLLPPEGGQSPAMARMAETFVRRDGPTAAENDRGTQEMGVAVLWVLARRLKSLVETASSAAAARPAALPAPALHAVTARGFLPKAVSGAFGAFHEACNLGIGLNALVSSGEVAFLTGTGTAPWNGYAGQCVLLTSMVGACGVLLAAGRIPANNGEDVECPAPVRLAPGVYTVLRMARTLTHPVSSVEIRNWGAAVAASRIGFAGLWASQHTNHNALWLSADEVDERFGDVESVAEQLPSALAGRGLADGGVASSLVHRMGAHPRLAAHLVQSAFSLLEAVQDVSPFGGAGAQALAMALFAAVVWGFADPEFPWQLVDEPAAEDRLAMLIAGVVSNGCAVWAGSSASGLPSRSAAVQASVYGLSEELVQSCLASMLEAGQGSEGEHAREADATARRRAKEAADSCVLPEAAPVEELGPAVDMVSGHGAVSGGSGGGFSSDQASTLTAFMSENCAEAVRDLAAAIQPDMGRFVERTVQQCFAAKVPLLASATNAGQLVETALQLQVAAGARPGLKMEVVTKRLQRAVKRLDRDAWQALRPLTLDRMRAASACMLRASLKPAKAAEAAREAASAGAAPRPAAATRDDDSADGAVAAPRPQVRGAAADDIAAGRAPAVCATVPVGEHATWSAPLRRLCQSVGESLRRAYEGPGPDDESAALAGVDHRSWKAIEANPLLGRGWTCGYDEPGYEDVDEAGGQLPARV</sequence>
<evidence type="ECO:0000313" key="3">
    <source>
        <dbReference type="Proteomes" id="UP000323011"/>
    </source>
</evidence>
<feature type="compositionally biased region" description="Low complexity" evidence="1">
    <location>
        <begin position="1019"/>
        <end position="1032"/>
    </location>
</feature>
<evidence type="ECO:0000256" key="1">
    <source>
        <dbReference type="SAM" id="MobiDB-lite"/>
    </source>
</evidence>
<evidence type="ECO:0000313" key="2">
    <source>
        <dbReference type="EMBL" id="KAA0147792.1"/>
    </source>
</evidence>
<gene>
    <name evidence="2" type="ORF">FNF29_07137</name>
</gene>
<dbReference type="EMBL" id="VLTN01000061">
    <property type="protein sequence ID" value="KAA0147792.1"/>
    <property type="molecule type" value="Genomic_DNA"/>
</dbReference>
<accession>A0A5A8C3Y2</accession>
<protein>
    <submittedName>
        <fullName evidence="2">Uncharacterized protein</fullName>
    </submittedName>
</protein>
<dbReference type="Proteomes" id="UP000323011">
    <property type="component" value="Unassembled WGS sequence"/>
</dbReference>
<name>A0A5A8C3Y2_CAFRO</name>